<gene>
    <name evidence="3" type="ORF">MYCIT1_LOCUS15499</name>
</gene>
<keyword evidence="1" id="KW-0812">Transmembrane</keyword>
<keyword evidence="1" id="KW-1133">Transmembrane helix</keyword>
<dbReference type="Pfam" id="PF20152">
    <property type="entry name" value="DUF6534"/>
    <property type="match status" value="1"/>
</dbReference>
<keyword evidence="1" id="KW-0472">Membrane</keyword>
<dbReference type="AlphaFoldDB" id="A0AAD2H6G5"/>
<evidence type="ECO:0000313" key="3">
    <source>
        <dbReference type="EMBL" id="CAK5270794.1"/>
    </source>
</evidence>
<reference evidence="3" key="1">
    <citation type="submission" date="2023-11" db="EMBL/GenBank/DDBJ databases">
        <authorList>
            <person name="De Vega J J."/>
            <person name="De Vega J J."/>
        </authorList>
    </citation>
    <scope>NUCLEOTIDE SEQUENCE</scope>
</reference>
<feature type="domain" description="DUF6534" evidence="2">
    <location>
        <begin position="238"/>
        <end position="324"/>
    </location>
</feature>
<feature type="transmembrane region" description="Helical" evidence="1">
    <location>
        <begin position="274"/>
        <end position="295"/>
    </location>
</feature>
<evidence type="ECO:0000313" key="4">
    <source>
        <dbReference type="Proteomes" id="UP001295794"/>
    </source>
</evidence>
<evidence type="ECO:0000256" key="1">
    <source>
        <dbReference type="SAM" id="Phobius"/>
    </source>
</evidence>
<organism evidence="3 4">
    <name type="scientific">Mycena citricolor</name>
    <dbReference type="NCBI Taxonomy" id="2018698"/>
    <lineage>
        <taxon>Eukaryota</taxon>
        <taxon>Fungi</taxon>
        <taxon>Dikarya</taxon>
        <taxon>Basidiomycota</taxon>
        <taxon>Agaricomycotina</taxon>
        <taxon>Agaricomycetes</taxon>
        <taxon>Agaricomycetidae</taxon>
        <taxon>Agaricales</taxon>
        <taxon>Marasmiineae</taxon>
        <taxon>Mycenaceae</taxon>
        <taxon>Mycena</taxon>
    </lineage>
</organism>
<comment type="caution">
    <text evidence="3">The sequence shown here is derived from an EMBL/GenBank/DDBJ whole genome shotgun (WGS) entry which is preliminary data.</text>
</comment>
<dbReference type="Proteomes" id="UP001295794">
    <property type="component" value="Unassembled WGS sequence"/>
</dbReference>
<protein>
    <recommendedName>
        <fullName evidence="2">DUF6534 domain-containing protein</fullName>
    </recommendedName>
</protein>
<feature type="transmembrane region" description="Helical" evidence="1">
    <location>
        <begin position="164"/>
        <end position="184"/>
    </location>
</feature>
<dbReference type="InterPro" id="IPR045339">
    <property type="entry name" value="DUF6534"/>
</dbReference>
<keyword evidence="4" id="KW-1185">Reference proteome</keyword>
<evidence type="ECO:0000259" key="2">
    <source>
        <dbReference type="Pfam" id="PF20152"/>
    </source>
</evidence>
<proteinExistence type="predicted"/>
<dbReference type="EMBL" id="CAVNYO010000169">
    <property type="protein sequence ID" value="CAK5270794.1"/>
    <property type="molecule type" value="Genomic_DNA"/>
</dbReference>
<feature type="transmembrane region" description="Helical" evidence="1">
    <location>
        <begin position="231"/>
        <end position="253"/>
    </location>
</feature>
<feature type="transmembrane region" description="Helical" evidence="1">
    <location>
        <begin position="191"/>
        <end position="211"/>
    </location>
</feature>
<dbReference type="PANTHER" id="PTHR40465">
    <property type="entry name" value="CHROMOSOME 1, WHOLE GENOME SHOTGUN SEQUENCE"/>
    <property type="match status" value="1"/>
</dbReference>
<feature type="transmembrane region" description="Helical" evidence="1">
    <location>
        <begin position="123"/>
        <end position="144"/>
    </location>
</feature>
<sequence>MRLLLLWVPRTGQDRTGQDRTVISISTRTREAVRCCCRVRPGLLAPPACPLPTSPHRDCQSAPRSFPCATPMASAPQPLPDVHLSYGPMLVGVFFNMILYGILVVQMVTYVQTYKKDAIWMKIFMVYLFTVETTNTALDMAMIYEPLILQYGQQPKYFPTLFMAEPLCIVLISMPVQLFFAWRIRQLTKTLWLPLLIALLALTSFAGGIWTTAEIQILRLFAKKPLLHLPALVWFLTSCVADLLITVTLVVSLSRKKTGFAATDSVLDKIIRMTIQTGAATALFSILDVVCFMVLPHYAVNFIWDLALSKLYSNCLLSTLNARVKFNAASYSSTYPPHQHPRGYVISPRGSNKDGSFLTTQQDSTFTPDPLEFGIRMTKVVERVVDPSPPSSDSAV</sequence>
<dbReference type="PANTHER" id="PTHR40465:SF1">
    <property type="entry name" value="DUF6534 DOMAIN-CONTAINING PROTEIN"/>
    <property type="match status" value="1"/>
</dbReference>
<accession>A0AAD2H6G5</accession>
<feature type="transmembrane region" description="Helical" evidence="1">
    <location>
        <begin position="89"/>
        <end position="111"/>
    </location>
</feature>
<name>A0AAD2H6G5_9AGAR</name>